<keyword evidence="1" id="KW-0805">Transcription regulation</keyword>
<dbReference type="PRINTS" id="PR00037">
    <property type="entry name" value="HTHLACR"/>
</dbReference>
<dbReference type="GO" id="GO:0003700">
    <property type="term" value="F:DNA-binding transcription factor activity"/>
    <property type="evidence" value="ECO:0007669"/>
    <property type="project" value="InterPro"/>
</dbReference>
<evidence type="ECO:0000259" key="4">
    <source>
        <dbReference type="PROSITE" id="PS51000"/>
    </source>
</evidence>
<dbReference type="SUPFAM" id="SSF46785">
    <property type="entry name" value="Winged helix' DNA-binding domain"/>
    <property type="match status" value="1"/>
</dbReference>
<sequence>MAAGERLETIRALLTNDGQVSVSDLSRSMSVTEETIRRDLEKLEAEGFLMRTYGGAVLNEAHRAEDVHFYRRTRRNLAEKRAIALNVLPILQGKHAIAADASSTVLETIRLIGNREDVSLLTYSAAVFHELNDPAITIVSPGGQFDKSGLALYGRTTIRAISQYHVDILLLSCKSLSIDGGLRDSRESEAETKRVLIERAKEIALLADHSKFDQNAFVPLADLDRIDYLVTDCEPSDDWKQACCARGVKLLY</sequence>
<dbReference type="EMBL" id="CP002628">
    <property type="protein sequence ID" value="AEB07589.1"/>
    <property type="molecule type" value="Genomic_DNA"/>
</dbReference>
<dbReference type="HOGENOM" id="CLU_060699_1_2_11"/>
<evidence type="ECO:0000256" key="1">
    <source>
        <dbReference type="ARBA" id="ARBA00023015"/>
    </source>
</evidence>
<evidence type="ECO:0000313" key="5">
    <source>
        <dbReference type="EMBL" id="AEB07589.1"/>
    </source>
</evidence>
<dbReference type="SMART" id="SM01134">
    <property type="entry name" value="DeoRC"/>
    <property type="match status" value="1"/>
</dbReference>
<dbReference type="PROSITE" id="PS51000">
    <property type="entry name" value="HTH_DEOR_2"/>
    <property type="match status" value="1"/>
</dbReference>
<evidence type="ECO:0000256" key="3">
    <source>
        <dbReference type="ARBA" id="ARBA00023163"/>
    </source>
</evidence>
<dbReference type="PANTHER" id="PTHR30363:SF44">
    <property type="entry name" value="AGA OPERON TRANSCRIPTIONAL REPRESSOR-RELATED"/>
    <property type="match status" value="1"/>
</dbReference>
<evidence type="ECO:0000313" key="6">
    <source>
        <dbReference type="Proteomes" id="UP000006851"/>
    </source>
</evidence>
<evidence type="ECO:0000256" key="2">
    <source>
        <dbReference type="ARBA" id="ARBA00023125"/>
    </source>
</evidence>
<dbReference type="InterPro" id="IPR018356">
    <property type="entry name" value="Tscrpt_reg_HTH_DeoR_CS"/>
</dbReference>
<reference evidence="6" key="1">
    <citation type="journal article" date="2013" name="Stand. Genomic Sci.">
        <title>Complete genome sequence of Coriobacterium glomerans type strain (PW2(T)) from the midgut of Pyrrhocoris apterus L. (red soldier bug).</title>
        <authorList>
            <person name="Stackebrandt E."/>
            <person name="Zeytun A."/>
            <person name="Lapidus A."/>
            <person name="Nolan M."/>
            <person name="Lucas S."/>
            <person name="Hammon N."/>
            <person name="Deshpande S."/>
            <person name="Cheng J.F."/>
            <person name="Tapia R."/>
            <person name="Goodwin L.A."/>
            <person name="Pitluck S."/>
            <person name="Liolios K."/>
            <person name="Pagani I."/>
            <person name="Ivanova N."/>
            <person name="Mavromatis K."/>
            <person name="Mikhailova N."/>
            <person name="Huntemann M."/>
            <person name="Pati A."/>
            <person name="Chen A."/>
            <person name="Palaniappan K."/>
            <person name="Chang Y.J."/>
            <person name="Land M."/>
            <person name="Hauser L."/>
            <person name="Rohde M."/>
            <person name="Pukall R."/>
            <person name="Goker M."/>
            <person name="Detter J.C."/>
            <person name="Woyke T."/>
            <person name="Bristow J."/>
            <person name="Eisen J.A."/>
            <person name="Markowitz V."/>
            <person name="Hugenholtz P."/>
            <person name="Kyrpides N.C."/>
            <person name="Klenk H.P."/>
        </authorList>
    </citation>
    <scope>NUCLEOTIDE SEQUENCE</scope>
    <source>
        <strain evidence="6">ATCC 49209 / DSM 20642 / JCM 10262 / PW2</strain>
    </source>
</reference>
<protein>
    <submittedName>
        <fullName evidence="5">Transcriptional regulator, DeoR family</fullName>
    </submittedName>
</protein>
<dbReference type="InterPro" id="IPR037171">
    <property type="entry name" value="NagB/RpiA_transferase-like"/>
</dbReference>
<dbReference type="Proteomes" id="UP000006851">
    <property type="component" value="Chromosome"/>
</dbReference>
<gene>
    <name evidence="5" type="ordered locus">Corgl_1490</name>
</gene>
<dbReference type="Gene3D" id="1.10.10.10">
    <property type="entry name" value="Winged helix-like DNA-binding domain superfamily/Winged helix DNA-binding domain"/>
    <property type="match status" value="1"/>
</dbReference>
<dbReference type="InterPro" id="IPR036388">
    <property type="entry name" value="WH-like_DNA-bd_sf"/>
</dbReference>
<proteinExistence type="predicted"/>
<keyword evidence="2" id="KW-0238">DNA-binding</keyword>
<accession>F2N8Y9</accession>
<name>F2N8Y9_CORGP</name>
<dbReference type="PROSITE" id="PS00894">
    <property type="entry name" value="HTH_DEOR_1"/>
    <property type="match status" value="1"/>
</dbReference>
<dbReference type="OrthoDB" id="7688673at2"/>
<dbReference type="AlphaFoldDB" id="F2N8Y9"/>
<dbReference type="InterPro" id="IPR050313">
    <property type="entry name" value="Carb_Metab_HTH_regulators"/>
</dbReference>
<dbReference type="KEGG" id="cgo:Corgl_1490"/>
<organism evidence="5 6">
    <name type="scientific">Coriobacterium glomerans (strain ATCC 49209 / DSM 20642 / JCM 10262 / PW2)</name>
    <dbReference type="NCBI Taxonomy" id="700015"/>
    <lineage>
        <taxon>Bacteria</taxon>
        <taxon>Bacillati</taxon>
        <taxon>Actinomycetota</taxon>
        <taxon>Coriobacteriia</taxon>
        <taxon>Coriobacteriales</taxon>
        <taxon>Coriobacteriaceae</taxon>
        <taxon>Coriobacterium</taxon>
    </lineage>
</organism>
<feature type="domain" description="HTH deoR-type" evidence="4">
    <location>
        <begin position="3"/>
        <end position="58"/>
    </location>
</feature>
<dbReference type="SMART" id="SM00420">
    <property type="entry name" value="HTH_DEOR"/>
    <property type="match status" value="1"/>
</dbReference>
<dbReference type="Pfam" id="PF00455">
    <property type="entry name" value="DeoRC"/>
    <property type="match status" value="1"/>
</dbReference>
<dbReference type="GO" id="GO:0003677">
    <property type="term" value="F:DNA binding"/>
    <property type="evidence" value="ECO:0007669"/>
    <property type="project" value="UniProtKB-KW"/>
</dbReference>
<dbReference type="InterPro" id="IPR001034">
    <property type="entry name" value="DeoR_HTH"/>
</dbReference>
<dbReference type="STRING" id="700015.Corgl_1490"/>
<dbReference type="SUPFAM" id="SSF100950">
    <property type="entry name" value="NagB/RpiA/CoA transferase-like"/>
    <property type="match status" value="1"/>
</dbReference>
<dbReference type="RefSeq" id="WP_013709331.1">
    <property type="nucleotide sequence ID" value="NC_015389.1"/>
</dbReference>
<dbReference type="PANTHER" id="PTHR30363">
    <property type="entry name" value="HTH-TYPE TRANSCRIPTIONAL REGULATOR SRLR-RELATED"/>
    <property type="match status" value="1"/>
</dbReference>
<keyword evidence="6" id="KW-1185">Reference proteome</keyword>
<dbReference type="InterPro" id="IPR014036">
    <property type="entry name" value="DeoR-like_C"/>
</dbReference>
<dbReference type="eggNOG" id="COG1349">
    <property type="taxonomic scope" value="Bacteria"/>
</dbReference>
<dbReference type="Pfam" id="PF08220">
    <property type="entry name" value="HTH_DeoR"/>
    <property type="match status" value="1"/>
</dbReference>
<dbReference type="InterPro" id="IPR036390">
    <property type="entry name" value="WH_DNA-bd_sf"/>
</dbReference>
<keyword evidence="3" id="KW-0804">Transcription</keyword>